<keyword evidence="4" id="KW-1185">Reference proteome</keyword>
<dbReference type="AlphaFoldDB" id="A0A9W6WW41"/>
<feature type="compositionally biased region" description="Polar residues" evidence="2">
    <location>
        <begin position="1"/>
        <end position="13"/>
    </location>
</feature>
<dbReference type="Proteomes" id="UP001165121">
    <property type="component" value="Unassembled WGS sequence"/>
</dbReference>
<feature type="region of interest" description="Disordered" evidence="2">
    <location>
        <begin position="1"/>
        <end position="73"/>
    </location>
</feature>
<keyword evidence="1" id="KW-0175">Coiled coil</keyword>
<evidence type="ECO:0000313" key="4">
    <source>
        <dbReference type="Proteomes" id="UP001165121"/>
    </source>
</evidence>
<dbReference type="EMBL" id="BSXT01000552">
    <property type="protein sequence ID" value="GMF29906.1"/>
    <property type="molecule type" value="Genomic_DNA"/>
</dbReference>
<evidence type="ECO:0000313" key="3">
    <source>
        <dbReference type="EMBL" id="GMF29906.1"/>
    </source>
</evidence>
<proteinExistence type="predicted"/>
<sequence length="231" mass="26559">MNSRISTRAQLLNTDVGICKEDTESEGASSSDDSTGENDEETKQTNAPPKRSASIPISIARPQSKRIRKDDLSSQPALVRLKEAQLTQQRDQQHTELDRRRQEICLREKEFDARGKQLENEARLANARIEESNAQAMKLKEEAEHWRQQQKIALLRERKKLLDEGISMEEIDFLLPLLSHLEHVGLQLVPAFISSRVDREWGVQFIIIIEFSFKMSVQLVAPVLRYRLCNV</sequence>
<evidence type="ECO:0000256" key="1">
    <source>
        <dbReference type="SAM" id="Coils"/>
    </source>
</evidence>
<name>A0A9W6WW41_9STRA</name>
<accession>A0A9W6WW41</accession>
<evidence type="ECO:0000256" key="2">
    <source>
        <dbReference type="SAM" id="MobiDB-lite"/>
    </source>
</evidence>
<dbReference type="OrthoDB" id="127263at2759"/>
<comment type="caution">
    <text evidence="3">The sequence shown here is derived from an EMBL/GenBank/DDBJ whole genome shotgun (WGS) entry which is preliminary data.</text>
</comment>
<organism evidence="3 4">
    <name type="scientific">Phytophthora fragariaefolia</name>
    <dbReference type="NCBI Taxonomy" id="1490495"/>
    <lineage>
        <taxon>Eukaryota</taxon>
        <taxon>Sar</taxon>
        <taxon>Stramenopiles</taxon>
        <taxon>Oomycota</taxon>
        <taxon>Peronosporomycetes</taxon>
        <taxon>Peronosporales</taxon>
        <taxon>Peronosporaceae</taxon>
        <taxon>Phytophthora</taxon>
    </lineage>
</organism>
<protein>
    <submittedName>
        <fullName evidence="3">Unnamed protein product</fullName>
    </submittedName>
</protein>
<reference evidence="3" key="1">
    <citation type="submission" date="2023-04" db="EMBL/GenBank/DDBJ databases">
        <title>Phytophthora fragariaefolia NBRC 109709.</title>
        <authorList>
            <person name="Ichikawa N."/>
            <person name="Sato H."/>
            <person name="Tonouchi N."/>
        </authorList>
    </citation>
    <scope>NUCLEOTIDE SEQUENCE</scope>
    <source>
        <strain evidence="3">NBRC 109709</strain>
    </source>
</reference>
<gene>
    <name evidence="3" type="ORF">Pfra01_000650700</name>
</gene>
<feature type="coiled-coil region" evidence="1">
    <location>
        <begin position="115"/>
        <end position="149"/>
    </location>
</feature>